<keyword evidence="5" id="KW-0969">Cilium</keyword>
<keyword evidence="7" id="KW-0966">Cell projection</keyword>
<evidence type="ECO:0000256" key="7">
    <source>
        <dbReference type="ARBA" id="ARBA00023273"/>
    </source>
</evidence>
<evidence type="ECO:0000256" key="10">
    <source>
        <dbReference type="ARBA" id="ARBA00041080"/>
    </source>
</evidence>
<dbReference type="GO" id="GO:0060091">
    <property type="term" value="C:kinocilium"/>
    <property type="evidence" value="ECO:0007669"/>
    <property type="project" value="UniProtKB-SubCell"/>
</dbReference>
<evidence type="ECO:0000256" key="6">
    <source>
        <dbReference type="ARBA" id="ARBA00023212"/>
    </source>
</evidence>
<name>A0ABD2MGS7_9CUCU</name>
<evidence type="ECO:0000256" key="8">
    <source>
        <dbReference type="ARBA" id="ARBA00037822"/>
    </source>
</evidence>
<protein>
    <recommendedName>
        <fullName evidence="10">Radial spoke head protein 9 homolog</fullName>
    </recommendedName>
</protein>
<evidence type="ECO:0000256" key="1">
    <source>
        <dbReference type="ARBA" id="ARBA00004611"/>
    </source>
</evidence>
<comment type="caution">
    <text evidence="11">The sequence shown here is derived from an EMBL/GenBank/DDBJ whole genome shotgun (WGS) entry which is preliminary data.</text>
</comment>
<comment type="similarity">
    <text evidence="9">Belongs to the flagellar radial spoke RSP9 family.</text>
</comment>
<dbReference type="GO" id="GO:0005930">
    <property type="term" value="C:axoneme"/>
    <property type="evidence" value="ECO:0007669"/>
    <property type="project" value="UniProtKB-ARBA"/>
</dbReference>
<evidence type="ECO:0000256" key="2">
    <source>
        <dbReference type="ARBA" id="ARBA00022490"/>
    </source>
</evidence>
<sequence>MNLESVLNTLETTGYVGHTISTEEGMILHNSLLILQNENHFRNTFFWGRILGVEKDYYIAFGYVRDALKGRMYYYSTDCINWGLLPNPTKYAKKVTPFCNTKFQGDPALVIDILIEKEETTWDSQLKKPEIKKLKEEDRLSATVHMISDEAAVVPRGGLFTRPDGVVVENLSFEGLKLLDARELNSYQHYRMPTLKWNTNLLTRDDYNYATDFLDPLDVDIPEGCWQVQILAGDTVAIVKSLYWPGLYFYHLVETPKHGFVYFGNGKKCLDTAFMLLPAT</sequence>
<evidence type="ECO:0000256" key="5">
    <source>
        <dbReference type="ARBA" id="ARBA00023069"/>
    </source>
</evidence>
<dbReference type="InterPro" id="IPR006802">
    <property type="entry name" value="Radial_spoke"/>
</dbReference>
<keyword evidence="6" id="KW-0206">Cytoskeleton</keyword>
<dbReference type="Proteomes" id="UP001516400">
    <property type="component" value="Unassembled WGS sequence"/>
</dbReference>
<evidence type="ECO:0000256" key="4">
    <source>
        <dbReference type="ARBA" id="ARBA00022846"/>
    </source>
</evidence>
<dbReference type="GO" id="GO:0030030">
    <property type="term" value="P:cell projection organization"/>
    <property type="evidence" value="ECO:0007669"/>
    <property type="project" value="UniProtKB-KW"/>
</dbReference>
<keyword evidence="2" id="KW-0963">Cytoplasm</keyword>
<dbReference type="InterPro" id="IPR055316">
    <property type="entry name" value="RSP9"/>
</dbReference>
<organism evidence="11 12">
    <name type="scientific">Cryptolaemus montrouzieri</name>
    <dbReference type="NCBI Taxonomy" id="559131"/>
    <lineage>
        <taxon>Eukaryota</taxon>
        <taxon>Metazoa</taxon>
        <taxon>Ecdysozoa</taxon>
        <taxon>Arthropoda</taxon>
        <taxon>Hexapoda</taxon>
        <taxon>Insecta</taxon>
        <taxon>Pterygota</taxon>
        <taxon>Neoptera</taxon>
        <taxon>Endopterygota</taxon>
        <taxon>Coleoptera</taxon>
        <taxon>Polyphaga</taxon>
        <taxon>Cucujiformia</taxon>
        <taxon>Coccinelloidea</taxon>
        <taxon>Coccinellidae</taxon>
        <taxon>Scymninae</taxon>
        <taxon>Scymnini</taxon>
        <taxon>Cryptolaemus</taxon>
    </lineage>
</organism>
<dbReference type="Pfam" id="PF04712">
    <property type="entry name" value="Radial_spoke"/>
    <property type="match status" value="1"/>
</dbReference>
<keyword evidence="3" id="KW-0970">Cilium biogenesis/degradation</keyword>
<keyword evidence="4" id="KW-0282">Flagellum</keyword>
<evidence type="ECO:0000313" key="11">
    <source>
        <dbReference type="EMBL" id="KAL3265553.1"/>
    </source>
</evidence>
<reference evidence="11 12" key="1">
    <citation type="journal article" date="2021" name="BMC Biol.">
        <title>Horizontally acquired antibacterial genes associated with adaptive radiation of ladybird beetles.</title>
        <authorList>
            <person name="Li H.S."/>
            <person name="Tang X.F."/>
            <person name="Huang Y.H."/>
            <person name="Xu Z.Y."/>
            <person name="Chen M.L."/>
            <person name="Du X.Y."/>
            <person name="Qiu B.Y."/>
            <person name="Chen P.T."/>
            <person name="Zhang W."/>
            <person name="Slipinski A."/>
            <person name="Escalona H.E."/>
            <person name="Waterhouse R.M."/>
            <person name="Zwick A."/>
            <person name="Pang H."/>
        </authorList>
    </citation>
    <scope>NUCLEOTIDE SEQUENCE [LARGE SCALE GENOMIC DNA]</scope>
    <source>
        <strain evidence="11">SYSU2018</strain>
    </source>
</reference>
<keyword evidence="12" id="KW-1185">Reference proteome</keyword>
<dbReference type="PANTHER" id="PTHR22069:SF0">
    <property type="entry name" value="RADIAL SPOKE HEAD PROTEIN 9 HOMOLOG"/>
    <property type="match status" value="1"/>
</dbReference>
<comment type="subcellular location">
    <subcellularLocation>
        <location evidence="8">Cell projection</location>
        <location evidence="8">Kinocilium</location>
    </subcellularLocation>
    <subcellularLocation>
        <location evidence="1">Cytoplasm</location>
        <location evidence="1">Cytoskeleton</location>
        <location evidence="1">Flagellum axoneme</location>
    </subcellularLocation>
</comment>
<dbReference type="EMBL" id="JABFTP020000001">
    <property type="protein sequence ID" value="KAL3265553.1"/>
    <property type="molecule type" value="Genomic_DNA"/>
</dbReference>
<evidence type="ECO:0000256" key="3">
    <source>
        <dbReference type="ARBA" id="ARBA00022794"/>
    </source>
</evidence>
<dbReference type="PANTHER" id="PTHR22069">
    <property type="entry name" value="MITOCHONDRIAL RIBOSOMAL PROTEIN S18"/>
    <property type="match status" value="1"/>
</dbReference>
<gene>
    <name evidence="11" type="ORF">HHI36_009758</name>
</gene>
<proteinExistence type="inferred from homology"/>
<accession>A0ABD2MGS7</accession>
<evidence type="ECO:0000313" key="12">
    <source>
        <dbReference type="Proteomes" id="UP001516400"/>
    </source>
</evidence>
<evidence type="ECO:0000256" key="9">
    <source>
        <dbReference type="ARBA" id="ARBA00038319"/>
    </source>
</evidence>
<dbReference type="AlphaFoldDB" id="A0ABD2MGS7"/>